<evidence type="ECO:0000256" key="2">
    <source>
        <dbReference type="ARBA" id="ARBA00022833"/>
    </source>
</evidence>
<evidence type="ECO:0000313" key="6">
    <source>
        <dbReference type="Proteomes" id="UP000324748"/>
    </source>
</evidence>
<protein>
    <submittedName>
        <fullName evidence="4">Uncharacterized protein</fullName>
    </submittedName>
</protein>
<evidence type="ECO:0000313" key="4">
    <source>
        <dbReference type="EMBL" id="KAA1094653.1"/>
    </source>
</evidence>
<keyword evidence="6" id="KW-1185">Reference proteome</keyword>
<accession>A0A5B0P0F3</accession>
<evidence type="ECO:0000256" key="3">
    <source>
        <dbReference type="SAM" id="MobiDB-lite"/>
    </source>
</evidence>
<proteinExistence type="predicted"/>
<name>A0A5B0P0F3_PUCGR</name>
<dbReference type="PANTHER" id="PTHR13267:SF3">
    <property type="entry name" value="ZINC FINGER PROTEIN 277"/>
    <property type="match status" value="1"/>
</dbReference>
<feature type="compositionally biased region" description="Polar residues" evidence="3">
    <location>
        <begin position="1"/>
        <end position="23"/>
    </location>
</feature>
<keyword evidence="1" id="KW-0479">Metal-binding</keyword>
<dbReference type="InterPro" id="IPR040048">
    <property type="entry name" value="ZNF277"/>
</dbReference>
<dbReference type="Proteomes" id="UP000325313">
    <property type="component" value="Unassembled WGS sequence"/>
</dbReference>
<dbReference type="GO" id="GO:0046872">
    <property type="term" value="F:metal ion binding"/>
    <property type="evidence" value="ECO:0007669"/>
    <property type="project" value="UniProtKB-KW"/>
</dbReference>
<gene>
    <name evidence="4" type="ORF">PGT21_027668</name>
    <name evidence="5" type="ORF">PGTUg99_006816</name>
</gene>
<feature type="region of interest" description="Disordered" evidence="3">
    <location>
        <begin position="197"/>
        <end position="233"/>
    </location>
</feature>
<dbReference type="SUPFAM" id="SSF57667">
    <property type="entry name" value="beta-beta-alpha zinc fingers"/>
    <property type="match status" value="2"/>
</dbReference>
<keyword evidence="2" id="KW-0862">Zinc</keyword>
<dbReference type="AlphaFoldDB" id="A0A5B0P0F3"/>
<evidence type="ECO:0000256" key="1">
    <source>
        <dbReference type="ARBA" id="ARBA00022723"/>
    </source>
</evidence>
<dbReference type="Proteomes" id="UP000324748">
    <property type="component" value="Unassembled WGS sequence"/>
</dbReference>
<dbReference type="EMBL" id="VSWC01000079">
    <property type="protein sequence ID" value="KAA1094653.1"/>
    <property type="molecule type" value="Genomic_DNA"/>
</dbReference>
<sequence length="426" mass="47920">MSATTRADSSNPNHVTADGSNYELTHGVVGWPSSEEEEPDELDEQWDDWIEDESTPTTTLIYPPVTAPSVEAALEHDLKNYGFCFRSLIKRLKLDAVGRIKLINWIRAGPSNSRTKSELENLTENVDWLRQDSEEWMIPSLPEDGMLRFDFDEELELDGTSTAARMVGPSCGSEVDLNQRLLATQEELERLRALMKRTLHDGTDPKPSNSPPTNRWYKVVLPPSDGDGLSSEEKAPTTLMVGSQSSDEEQDELDEQWDDWVEDESTPTSTLVYPSVTAPSVQAALEHDFNTHGFCFRSLIKKLKLDAIGRIKLINWIRAGPSNSRPKIELENLTEDEAWLGQDSEEWMVPSLPDDGMLQFDFDEDHDVDETSITARSVNGRSGAGQPTHSIDLNERLLATQKELEDLRAILHRTMNDDTDSKLSYA</sequence>
<comment type="caution">
    <text evidence="4">The sequence shown here is derived from an EMBL/GenBank/DDBJ whole genome shotgun (WGS) entry which is preliminary data.</text>
</comment>
<feature type="region of interest" description="Disordered" evidence="3">
    <location>
        <begin position="1"/>
        <end position="42"/>
    </location>
</feature>
<dbReference type="OrthoDB" id="7848332at2759"/>
<evidence type="ECO:0000313" key="7">
    <source>
        <dbReference type="Proteomes" id="UP000325313"/>
    </source>
</evidence>
<dbReference type="PANTHER" id="PTHR13267">
    <property type="entry name" value="ZINC FINGER PROTEIN 277"/>
    <property type="match status" value="1"/>
</dbReference>
<organism evidence="4 6">
    <name type="scientific">Puccinia graminis f. sp. tritici</name>
    <dbReference type="NCBI Taxonomy" id="56615"/>
    <lineage>
        <taxon>Eukaryota</taxon>
        <taxon>Fungi</taxon>
        <taxon>Dikarya</taxon>
        <taxon>Basidiomycota</taxon>
        <taxon>Pucciniomycotina</taxon>
        <taxon>Pucciniomycetes</taxon>
        <taxon>Pucciniales</taxon>
        <taxon>Pucciniaceae</taxon>
        <taxon>Puccinia</taxon>
    </lineage>
</organism>
<reference evidence="6 7" key="1">
    <citation type="submission" date="2019-05" db="EMBL/GenBank/DDBJ databases">
        <title>Emergence of the Ug99 lineage of the wheat stem rust pathogen through somatic hybridization.</title>
        <authorList>
            <person name="Li F."/>
            <person name="Upadhyaya N.M."/>
            <person name="Sperschneider J."/>
            <person name="Matny O."/>
            <person name="Nguyen-Phuc H."/>
            <person name="Mago R."/>
            <person name="Raley C."/>
            <person name="Miller M.E."/>
            <person name="Silverstein K.A.T."/>
            <person name="Henningsen E."/>
            <person name="Hirsch C.D."/>
            <person name="Visser B."/>
            <person name="Pretorius Z.A."/>
            <person name="Steffenson B.J."/>
            <person name="Schwessinger B."/>
            <person name="Dodds P.N."/>
            <person name="Figueroa M."/>
        </authorList>
    </citation>
    <scope>NUCLEOTIDE SEQUENCE [LARGE SCALE GENOMIC DNA]</scope>
    <source>
        <strain evidence="4">21-0</strain>
        <strain evidence="5 7">Ug99</strain>
    </source>
</reference>
<dbReference type="EMBL" id="VDEP01000138">
    <property type="protein sequence ID" value="KAA1128935.1"/>
    <property type="molecule type" value="Genomic_DNA"/>
</dbReference>
<dbReference type="InterPro" id="IPR036236">
    <property type="entry name" value="Znf_C2H2_sf"/>
</dbReference>
<evidence type="ECO:0000313" key="5">
    <source>
        <dbReference type="EMBL" id="KAA1128935.1"/>
    </source>
</evidence>